<dbReference type="Gene3D" id="2.30.42.10">
    <property type="match status" value="3"/>
</dbReference>
<feature type="region of interest" description="Disordered" evidence="1">
    <location>
        <begin position="154"/>
        <end position="238"/>
    </location>
</feature>
<dbReference type="PANTHER" id="PTHR16484:SF4">
    <property type="entry name" value="PARTITIONING DEFECTIVE 3 HOMOLOG B"/>
    <property type="match status" value="1"/>
</dbReference>
<dbReference type="SMART" id="SM00228">
    <property type="entry name" value="PDZ"/>
    <property type="match status" value="3"/>
</dbReference>
<dbReference type="GO" id="GO:0030010">
    <property type="term" value="P:establishment of cell polarity"/>
    <property type="evidence" value="ECO:0007669"/>
    <property type="project" value="TreeGrafter"/>
</dbReference>
<dbReference type="GO" id="GO:0043296">
    <property type="term" value="C:apical junction complex"/>
    <property type="evidence" value="ECO:0007669"/>
    <property type="project" value="TreeGrafter"/>
</dbReference>
<sequence length="653" mass="71742">MHYFPHLEYEDPNQGEIEVNEALPHSGTPVFVCVCVSGMLKWYSDEDSPVPSGRTLGLNIKGIEENSRTMKENLFKVDESIVQINDVPLQDKTFAQSQEVFRQAMSSSSVRLEVLPAANKPRYEKSLIGQLFTGDGKDSPSATMSPMMTRSRANALPELKQNPKVEIKQPEMPSKTQEPVVLHTRSLQAQPELRSLESASPTPPAAVTSSSPTPRMTNQSPVSSKNPGLPALSNVTNTKGGKRMKIDLKKGLEGLGFTVVTRDSTVHGPGPILVKSILPRGAAIKDGRLQPGDRILEVNGVDMTGRSQEELVAMLRSTKQGESVSVVVARQEDMFLPRELKGQEVSGQVTEDGKEQLMYEIPLNETGSAGLGLSLKGNKSKETGEDLGIFIKSIIHGGAAYKDGRLCVNDQMIAVNGESLLGHSNHSAMETLRRSMSSEGNARGTIQLVVLRGSQQTSSGNSALNTATNISSSQPNVDQAGSNYQVRVADVHQPPPVLPRRSSLLPALRRRASEPLSHRQRPGDTHTRYTYSFNRADKCSALAQKGGGKEKETQNRPDEGYLNRERFSDDLDNTHTHSDSQGNTHNTHRHKSRHTRSCTLDDVHRENSYIEDIRAMAGQMYGDPPTRNRNTHLHNYTHNHIMTRQHIGLSDGL</sequence>
<dbReference type="GO" id="GO:0016324">
    <property type="term" value="C:apical plasma membrane"/>
    <property type="evidence" value="ECO:0007669"/>
    <property type="project" value="TreeGrafter"/>
</dbReference>
<dbReference type="InterPro" id="IPR001478">
    <property type="entry name" value="PDZ"/>
</dbReference>
<feature type="domain" description="PDZ" evidence="2">
    <location>
        <begin position="360"/>
        <end position="435"/>
    </location>
</feature>
<evidence type="ECO:0000259" key="2">
    <source>
        <dbReference type="PROSITE" id="PS50106"/>
    </source>
</evidence>
<proteinExistence type="predicted"/>
<dbReference type="AlphaFoldDB" id="A0A1A8UYI7"/>
<evidence type="ECO:0000313" key="3">
    <source>
        <dbReference type="EMBL" id="SBS53145.1"/>
    </source>
</evidence>
<dbReference type="InterPro" id="IPR052213">
    <property type="entry name" value="PAR3"/>
</dbReference>
<dbReference type="GO" id="GO:0035091">
    <property type="term" value="F:phosphatidylinositol binding"/>
    <property type="evidence" value="ECO:0007669"/>
    <property type="project" value="TreeGrafter"/>
</dbReference>
<feature type="compositionally biased region" description="Basic residues" evidence="1">
    <location>
        <begin position="586"/>
        <end position="596"/>
    </location>
</feature>
<feature type="domain" description="PDZ" evidence="2">
    <location>
        <begin position="245"/>
        <end position="330"/>
    </location>
</feature>
<dbReference type="GO" id="GO:0008104">
    <property type="term" value="P:intracellular protein localization"/>
    <property type="evidence" value="ECO:0007669"/>
    <property type="project" value="TreeGrafter"/>
</dbReference>
<evidence type="ECO:0000256" key="1">
    <source>
        <dbReference type="SAM" id="MobiDB-lite"/>
    </source>
</evidence>
<dbReference type="SUPFAM" id="SSF50156">
    <property type="entry name" value="PDZ domain-like"/>
    <property type="match status" value="3"/>
</dbReference>
<dbReference type="InterPro" id="IPR036034">
    <property type="entry name" value="PDZ_sf"/>
</dbReference>
<dbReference type="CDD" id="cd23058">
    <property type="entry name" value="PDZ2_Par3-like"/>
    <property type="match status" value="1"/>
</dbReference>
<dbReference type="GO" id="GO:0000226">
    <property type="term" value="P:microtubule cytoskeleton organization"/>
    <property type="evidence" value="ECO:0007669"/>
    <property type="project" value="TreeGrafter"/>
</dbReference>
<feature type="compositionally biased region" description="Basic and acidic residues" evidence="1">
    <location>
        <begin position="511"/>
        <end position="527"/>
    </location>
</feature>
<dbReference type="EMBL" id="HAEJ01012688">
    <property type="protein sequence ID" value="SBS53145.1"/>
    <property type="molecule type" value="Transcribed_RNA"/>
</dbReference>
<feature type="region of interest" description="Disordered" evidence="1">
    <location>
        <begin position="457"/>
        <end position="479"/>
    </location>
</feature>
<dbReference type="FunFam" id="2.30.42.10:FF:000078">
    <property type="entry name" value="Partitioning defective 3 homolog B"/>
    <property type="match status" value="1"/>
</dbReference>
<dbReference type="GO" id="GO:0005938">
    <property type="term" value="C:cell cortex"/>
    <property type="evidence" value="ECO:0007669"/>
    <property type="project" value="TreeGrafter"/>
</dbReference>
<dbReference type="CDD" id="cd23059">
    <property type="entry name" value="PDZ3_Par3-like"/>
    <property type="match status" value="1"/>
</dbReference>
<feature type="compositionally biased region" description="Polar residues" evidence="1">
    <location>
        <begin position="215"/>
        <end position="226"/>
    </location>
</feature>
<accession>A0A1A8UYI7</accession>
<dbReference type="GO" id="GO:0045197">
    <property type="term" value="P:establishment or maintenance of epithelial cell apical/basal polarity"/>
    <property type="evidence" value="ECO:0007669"/>
    <property type="project" value="TreeGrafter"/>
</dbReference>
<protein>
    <submittedName>
        <fullName evidence="3">Par-3 partitioning defective 3 homolog B</fullName>
    </submittedName>
</protein>
<dbReference type="GO" id="GO:0007155">
    <property type="term" value="P:cell adhesion"/>
    <property type="evidence" value="ECO:0007669"/>
    <property type="project" value="TreeGrafter"/>
</dbReference>
<gene>
    <name evidence="3" type="primary">PARD3B</name>
</gene>
<reference evidence="3" key="2">
    <citation type="submission" date="2016-06" db="EMBL/GenBank/DDBJ databases">
        <title>The genome of a short-lived fish provides insights into sex chromosome evolution and the genetic control of aging.</title>
        <authorList>
            <person name="Reichwald K."/>
            <person name="Felder M."/>
            <person name="Petzold A."/>
            <person name="Koch P."/>
            <person name="Groth M."/>
            <person name="Platzer M."/>
        </authorList>
    </citation>
    <scope>NUCLEOTIDE SEQUENCE</scope>
    <source>
        <tissue evidence="3">Brain</tissue>
    </source>
</reference>
<reference evidence="3" key="1">
    <citation type="submission" date="2016-05" db="EMBL/GenBank/DDBJ databases">
        <authorList>
            <person name="Lavstsen T."/>
            <person name="Jespersen J.S."/>
        </authorList>
    </citation>
    <scope>NUCLEOTIDE SEQUENCE</scope>
    <source>
        <tissue evidence="3">Brain</tissue>
    </source>
</reference>
<dbReference type="GO" id="GO:0005912">
    <property type="term" value="C:adherens junction"/>
    <property type="evidence" value="ECO:0007669"/>
    <property type="project" value="TreeGrafter"/>
</dbReference>
<dbReference type="PROSITE" id="PS50106">
    <property type="entry name" value="PDZ"/>
    <property type="match status" value="2"/>
</dbReference>
<dbReference type="PANTHER" id="PTHR16484">
    <property type="entry name" value="PARTITIONING DEFECTIVE 3 RELATED"/>
    <property type="match status" value="1"/>
</dbReference>
<dbReference type="FunFam" id="2.30.42.10:FF:000011">
    <property type="entry name" value="partitioning defective 3 homolog isoform X1"/>
    <property type="match status" value="1"/>
</dbReference>
<feature type="compositionally biased region" description="Basic and acidic residues" evidence="1">
    <location>
        <begin position="547"/>
        <end position="578"/>
    </location>
</feature>
<name>A0A1A8UYI7_NOTFU</name>
<organism evidence="3">
    <name type="scientific">Nothobranchius furzeri</name>
    <name type="common">Turquoise killifish</name>
    <dbReference type="NCBI Taxonomy" id="105023"/>
    <lineage>
        <taxon>Eukaryota</taxon>
        <taxon>Metazoa</taxon>
        <taxon>Chordata</taxon>
        <taxon>Craniata</taxon>
        <taxon>Vertebrata</taxon>
        <taxon>Euteleostomi</taxon>
        <taxon>Actinopterygii</taxon>
        <taxon>Neopterygii</taxon>
        <taxon>Teleostei</taxon>
        <taxon>Neoteleostei</taxon>
        <taxon>Acanthomorphata</taxon>
        <taxon>Ovalentaria</taxon>
        <taxon>Atherinomorphae</taxon>
        <taxon>Cyprinodontiformes</taxon>
        <taxon>Nothobranchiidae</taxon>
        <taxon>Nothobranchius</taxon>
    </lineage>
</organism>
<feature type="compositionally biased region" description="Low complexity" evidence="1">
    <location>
        <begin position="205"/>
        <end position="214"/>
    </location>
</feature>
<dbReference type="Pfam" id="PF00595">
    <property type="entry name" value="PDZ"/>
    <property type="match status" value="2"/>
</dbReference>
<feature type="region of interest" description="Disordered" evidence="1">
    <location>
        <begin position="493"/>
        <end position="597"/>
    </location>
</feature>
<dbReference type="GO" id="GO:0051660">
    <property type="term" value="P:establishment of centrosome localization"/>
    <property type="evidence" value="ECO:0007669"/>
    <property type="project" value="TreeGrafter"/>
</dbReference>